<proteinExistence type="predicted"/>
<accession>A0A482J6Q6</accession>
<dbReference type="GeneID" id="63743085"/>
<keyword evidence="2" id="KW-1185">Reference proteome</keyword>
<dbReference type="KEGG" id="vg:63743085"/>
<organism evidence="1 2">
    <name type="scientific">Mycobacterium phage Typha</name>
    <dbReference type="NCBI Taxonomy" id="2517971"/>
    <lineage>
        <taxon>Viruses</taxon>
        <taxon>Duplodnaviria</taxon>
        <taxon>Heunggongvirae</taxon>
        <taxon>Uroviricota</taxon>
        <taxon>Caudoviricetes</taxon>
        <taxon>Typhavirus</taxon>
        <taxon>Typhavirus typha</taxon>
    </lineage>
</organism>
<gene>
    <name evidence="1" type="primary">95</name>
    <name evidence="1" type="ORF">SEA_TYPHA_95</name>
</gene>
<reference evidence="1 2" key="1">
    <citation type="submission" date="2019-02" db="EMBL/GenBank/DDBJ databases">
        <authorList>
            <person name="Kanzanas C."/>
            <person name="Smith M.A."/>
            <person name="Zack K.M."/>
            <person name="Garlena R.A."/>
            <person name="Russell D.A."/>
            <person name="Pope W.H."/>
            <person name="Jacobs-Sera D."/>
            <person name="Hatfull G.F."/>
        </authorList>
    </citation>
    <scope>NUCLEOTIDE SEQUENCE [LARGE SCALE GENOMIC DNA]</scope>
</reference>
<evidence type="ECO:0000313" key="1">
    <source>
        <dbReference type="EMBL" id="QBP29750.1"/>
    </source>
</evidence>
<dbReference type="EMBL" id="MK494099">
    <property type="protein sequence ID" value="QBP29750.1"/>
    <property type="molecule type" value="Genomic_DNA"/>
</dbReference>
<sequence>MTLWNRRRWRRIRGPKISLWDADTNRVAVMHDPWVESWPSWVKRMIRRLL</sequence>
<name>A0A482J6Q6_9CAUD</name>
<dbReference type="Proteomes" id="UP000294565">
    <property type="component" value="Segment"/>
</dbReference>
<protein>
    <submittedName>
        <fullName evidence="1">Uncharacterized protein</fullName>
    </submittedName>
</protein>
<dbReference type="RefSeq" id="YP_010049762.1">
    <property type="nucleotide sequence ID" value="NC_054393.1"/>
</dbReference>
<evidence type="ECO:0000313" key="2">
    <source>
        <dbReference type="Proteomes" id="UP000294565"/>
    </source>
</evidence>